<dbReference type="PANTHER" id="PTHR12774:SF2">
    <property type="entry name" value="PEROXISOMAL BIOGENESIS FACTOR 19"/>
    <property type="match status" value="1"/>
</dbReference>
<proteinExistence type="predicted"/>
<dbReference type="Proteomes" id="UP000281245">
    <property type="component" value="Unassembled WGS sequence"/>
</dbReference>
<reference evidence="3 4" key="1">
    <citation type="journal article" date="2018" name="BMC Genomics">
        <title>Genomic evidence for intraspecific hybridization in a clonal and extremely halotolerant yeast.</title>
        <authorList>
            <person name="Gostincar C."/>
            <person name="Stajich J.E."/>
            <person name="Zupancic J."/>
            <person name="Zalar P."/>
            <person name="Gunde-Cimerman N."/>
        </authorList>
    </citation>
    <scope>NUCLEOTIDE SEQUENCE [LARGE SCALE GENOMIC DNA]</scope>
    <source>
        <strain evidence="3 4">EXF-6656</strain>
    </source>
</reference>
<dbReference type="PANTHER" id="PTHR12774">
    <property type="entry name" value="PEROXISOMAL BIOGENESIS FACTOR 19"/>
    <property type="match status" value="1"/>
</dbReference>
<dbReference type="InterPro" id="IPR038322">
    <property type="entry name" value="Pex19_C_sf"/>
</dbReference>
<feature type="compositionally biased region" description="Gly residues" evidence="2">
    <location>
        <begin position="210"/>
        <end position="226"/>
    </location>
</feature>
<feature type="compositionally biased region" description="Low complexity" evidence="2">
    <location>
        <begin position="72"/>
        <end position="106"/>
    </location>
</feature>
<dbReference type="InterPro" id="IPR006708">
    <property type="entry name" value="Pex19"/>
</dbReference>
<dbReference type="VEuPathDB" id="FungiDB:BTJ68_11255"/>
<feature type="compositionally biased region" description="Basic and acidic residues" evidence="2">
    <location>
        <begin position="163"/>
        <end position="180"/>
    </location>
</feature>
<dbReference type="GO" id="GO:0045046">
    <property type="term" value="P:protein import into peroxisome membrane"/>
    <property type="evidence" value="ECO:0007669"/>
    <property type="project" value="TreeGrafter"/>
</dbReference>
<comment type="caution">
    <text evidence="3">The sequence shown here is derived from an EMBL/GenBank/DDBJ whole genome shotgun (WGS) entry which is preliminary data.</text>
</comment>
<feature type="compositionally biased region" description="Low complexity" evidence="2">
    <location>
        <begin position="240"/>
        <end position="252"/>
    </location>
</feature>
<organism evidence="3 4">
    <name type="scientific">Hortaea werneckii</name>
    <name type="common">Black yeast</name>
    <name type="synonym">Cladosporium werneckii</name>
    <dbReference type="NCBI Taxonomy" id="91943"/>
    <lineage>
        <taxon>Eukaryota</taxon>
        <taxon>Fungi</taxon>
        <taxon>Dikarya</taxon>
        <taxon>Ascomycota</taxon>
        <taxon>Pezizomycotina</taxon>
        <taxon>Dothideomycetes</taxon>
        <taxon>Dothideomycetidae</taxon>
        <taxon>Mycosphaerellales</taxon>
        <taxon>Teratosphaeriaceae</taxon>
        <taxon>Hortaea</taxon>
    </lineage>
</organism>
<dbReference type="Pfam" id="PF04614">
    <property type="entry name" value="Pex19"/>
    <property type="match status" value="1"/>
</dbReference>
<dbReference type="Gene3D" id="1.20.120.900">
    <property type="entry name" value="Pex19, mPTS binding domain"/>
    <property type="match status" value="1"/>
</dbReference>
<protein>
    <submittedName>
        <fullName evidence="3">Uncharacterized protein</fullName>
    </submittedName>
</protein>
<feature type="region of interest" description="Disordered" evidence="2">
    <location>
        <begin position="71"/>
        <end position="122"/>
    </location>
</feature>
<feature type="region of interest" description="Disordered" evidence="2">
    <location>
        <begin position="163"/>
        <end position="261"/>
    </location>
</feature>
<dbReference type="GO" id="GO:0005778">
    <property type="term" value="C:peroxisomal membrane"/>
    <property type="evidence" value="ECO:0007669"/>
    <property type="project" value="TreeGrafter"/>
</dbReference>
<accession>A0A3M6WJQ0</accession>
<name>A0A3M6WJQ0_HORWE</name>
<feature type="coiled-coil region" evidence="1">
    <location>
        <begin position="316"/>
        <end position="350"/>
    </location>
</feature>
<evidence type="ECO:0000256" key="1">
    <source>
        <dbReference type="SAM" id="Coils"/>
    </source>
</evidence>
<feature type="region of interest" description="Disordered" evidence="2">
    <location>
        <begin position="370"/>
        <end position="401"/>
    </location>
</feature>
<gene>
    <name evidence="3" type="ORF">D0869_08808</name>
</gene>
<dbReference type="GO" id="GO:0033328">
    <property type="term" value="F:peroxisome membrane targeting sequence binding"/>
    <property type="evidence" value="ECO:0007669"/>
    <property type="project" value="TreeGrafter"/>
</dbReference>
<evidence type="ECO:0000313" key="4">
    <source>
        <dbReference type="Proteomes" id="UP000281245"/>
    </source>
</evidence>
<dbReference type="AlphaFoldDB" id="A0A3M6WJQ0"/>
<sequence length="401" mass="42851">MILLLRHCERPHILEIPKEPYHLIPSVLAGRTYCFIAMAEKAKPDAVETAPDPDEDDLDDLDDVLDQFQAKPSHASASAVATAPSTTSSSSSSHPTAAAATAADPPSRAKDAAAAEPGEDSEDFAKQLQAGMQNLMGELGENPDMQRQFEEMMQELIRAGAAPDDKKAGEHLRHAADEAGKVGTDGDETGSTGPGATSGVRSGSKEGTGRKAGGNGGAGSGGGGGDFNDTIRRTMERMQASGDAATAASTSGAAGGGGGSEEDLLAQMMKELQSGGGAGGEEDFNKMLMSMMSQLTNKEILYEPMKELDDKFPEWLRRHEDAADVEKGEMERYKEQRRLVREIVARFERKEYRDENEEDREYIVDRMQKMQAQGSPPPDLVGDMSAAQEALGDLDQGCPQQ</sequence>
<evidence type="ECO:0000313" key="3">
    <source>
        <dbReference type="EMBL" id="RMX78784.1"/>
    </source>
</evidence>
<feature type="compositionally biased region" description="Polar residues" evidence="2">
    <location>
        <begin position="189"/>
        <end position="201"/>
    </location>
</feature>
<evidence type="ECO:0000256" key="2">
    <source>
        <dbReference type="SAM" id="MobiDB-lite"/>
    </source>
</evidence>
<keyword evidence="1" id="KW-0175">Coiled coil</keyword>
<dbReference type="OrthoDB" id="21292at2759"/>
<dbReference type="EMBL" id="QWIJ01000785">
    <property type="protein sequence ID" value="RMX78784.1"/>
    <property type="molecule type" value="Genomic_DNA"/>
</dbReference>